<accession>A0A172TJZ7</accession>
<dbReference type="Pfam" id="PF02636">
    <property type="entry name" value="Methyltransf_28"/>
    <property type="match status" value="1"/>
</dbReference>
<keyword evidence="4" id="KW-1185">Reference proteome</keyword>
<dbReference type="EMBL" id="CP011388">
    <property type="protein sequence ID" value="ANE47350.1"/>
    <property type="molecule type" value="Genomic_DNA"/>
</dbReference>
<organism evidence="3 4">
    <name type="scientific">Paenibacillus swuensis</name>
    <dbReference type="NCBI Taxonomy" id="1178515"/>
    <lineage>
        <taxon>Bacteria</taxon>
        <taxon>Bacillati</taxon>
        <taxon>Bacillota</taxon>
        <taxon>Bacilli</taxon>
        <taxon>Bacillales</taxon>
        <taxon>Paenibacillaceae</taxon>
        <taxon>Paenibacillus</taxon>
    </lineage>
</organism>
<dbReference type="AlphaFoldDB" id="A0A172TJZ7"/>
<sequence>MKVSSGTGLVHRLGVWMEQDPSSTISFKRFMQACLYDEDYGYYMTNNTKVGKAGDFYTSSNIGTVMGEVLARDLISRMRLFNASVPGIDIAEWGGGTGRLAKQILDELQKLAPELYTRIRYSIIEESPFHQERQKLELKEHEAVTRVISSAEWLRGGPYSSVIVLANELLDAFSVERCVYKEGTGWHQVRVGWNQRHEEFTEFHTLLEDGELLKYLQAYILHPQSGQVAEVNLDAEDWVQSIAESIVQGNLIVIDYGDTYEEIYAPHRLHGTLLCYYKHSATTNPYIRVGDQDITTHVNFTGLMHAGSRSGMEVERYSTQKKFLLDAGLLEWLTEHSHSDPFHPVAKRNRAVRQLLISDSMSELFKVLVLSKTNKRR</sequence>
<evidence type="ECO:0000256" key="2">
    <source>
        <dbReference type="ARBA" id="ARBA00022679"/>
    </source>
</evidence>
<gene>
    <name evidence="3" type="ORF">SY83_14940</name>
</gene>
<dbReference type="OrthoDB" id="9794208at2"/>
<keyword evidence="1" id="KW-0489">Methyltransferase</keyword>
<evidence type="ECO:0000256" key="1">
    <source>
        <dbReference type="ARBA" id="ARBA00022603"/>
    </source>
</evidence>
<dbReference type="STRING" id="1178515.SY83_14940"/>
<dbReference type="GO" id="GO:0032259">
    <property type="term" value="P:methylation"/>
    <property type="evidence" value="ECO:0007669"/>
    <property type="project" value="UniProtKB-KW"/>
</dbReference>
<dbReference type="PANTHER" id="PTHR12049">
    <property type="entry name" value="PROTEIN ARGININE METHYLTRANSFERASE NDUFAF7, MITOCHONDRIAL"/>
    <property type="match status" value="1"/>
</dbReference>
<dbReference type="Gene3D" id="3.40.50.12710">
    <property type="match status" value="1"/>
</dbReference>
<dbReference type="InterPro" id="IPR003788">
    <property type="entry name" value="NDUFAF7"/>
</dbReference>
<evidence type="ECO:0000313" key="4">
    <source>
        <dbReference type="Proteomes" id="UP000076927"/>
    </source>
</evidence>
<dbReference type="SUPFAM" id="SSF53335">
    <property type="entry name" value="S-adenosyl-L-methionine-dependent methyltransferases"/>
    <property type="match status" value="1"/>
</dbReference>
<keyword evidence="2" id="KW-0808">Transferase</keyword>
<proteinExistence type="predicted"/>
<evidence type="ECO:0008006" key="5">
    <source>
        <dbReference type="Google" id="ProtNLM"/>
    </source>
</evidence>
<dbReference type="RefSeq" id="WP_157279868.1">
    <property type="nucleotide sequence ID" value="NZ_CP011388.1"/>
</dbReference>
<reference evidence="3 4" key="1">
    <citation type="submission" date="2015-01" db="EMBL/GenBank/DDBJ databases">
        <title>Paenibacillus swuensis/DY6/whole genome sequencing.</title>
        <authorList>
            <person name="Kim M.K."/>
            <person name="Srinivasan S."/>
            <person name="Lee J.-J."/>
        </authorList>
    </citation>
    <scope>NUCLEOTIDE SEQUENCE [LARGE SCALE GENOMIC DNA]</scope>
    <source>
        <strain evidence="3 4">DY6</strain>
    </source>
</reference>
<name>A0A172TJZ7_9BACL</name>
<protein>
    <recommendedName>
        <fullName evidence="5">SAM-dependent methyltransferase</fullName>
    </recommendedName>
</protein>
<dbReference type="Proteomes" id="UP000076927">
    <property type="component" value="Chromosome"/>
</dbReference>
<dbReference type="InterPro" id="IPR038375">
    <property type="entry name" value="NDUFAF7_sf"/>
</dbReference>
<dbReference type="InterPro" id="IPR029063">
    <property type="entry name" value="SAM-dependent_MTases_sf"/>
</dbReference>
<dbReference type="KEGG" id="pswu:SY83_14940"/>
<dbReference type="GO" id="GO:0035243">
    <property type="term" value="F:protein-arginine omega-N symmetric methyltransferase activity"/>
    <property type="evidence" value="ECO:0007669"/>
    <property type="project" value="TreeGrafter"/>
</dbReference>
<dbReference type="PANTHER" id="PTHR12049:SF7">
    <property type="entry name" value="PROTEIN ARGININE METHYLTRANSFERASE NDUFAF7, MITOCHONDRIAL"/>
    <property type="match status" value="1"/>
</dbReference>
<evidence type="ECO:0000313" key="3">
    <source>
        <dbReference type="EMBL" id="ANE47350.1"/>
    </source>
</evidence>
<dbReference type="PATRIC" id="fig|1178515.4.peg.3002"/>